<feature type="signal peptide" evidence="1">
    <location>
        <begin position="1"/>
        <end position="20"/>
    </location>
</feature>
<dbReference type="Proteomes" id="UP000361468">
    <property type="component" value="Unassembled WGS sequence"/>
</dbReference>
<dbReference type="AlphaFoldDB" id="A0A378YHB1"/>
<dbReference type="Proteomes" id="UP000254573">
    <property type="component" value="Unassembled WGS sequence"/>
</dbReference>
<evidence type="ECO:0000313" key="2">
    <source>
        <dbReference type="EMBL" id="SUA76586.1"/>
    </source>
</evidence>
<reference evidence="2 4" key="1">
    <citation type="submission" date="2018-06" db="EMBL/GenBank/DDBJ databases">
        <authorList>
            <consortium name="Pathogen Informatics"/>
            <person name="Doyle S."/>
        </authorList>
    </citation>
    <scope>NUCLEOTIDE SEQUENCE [LARGE SCALE GENOMIC DNA]</scope>
    <source>
        <strain evidence="2 4">NCTC13160</strain>
    </source>
</reference>
<evidence type="ECO:0000313" key="3">
    <source>
        <dbReference type="EMBL" id="VVE71877.1"/>
    </source>
</evidence>
<dbReference type="KEGG" id="ppnm:LV28_07505"/>
<sequence length="63" mass="6236">MRGAAMLDAVFTLAALMAGAQGLAQWQAASGATPAAVAASSGMVAMAFPSHEAGETSREGRAR</sequence>
<name>A0A378YHB1_9BURK</name>
<dbReference type="EMBL" id="UGSG01000001">
    <property type="protein sequence ID" value="SUA76586.1"/>
    <property type="molecule type" value="Genomic_DNA"/>
</dbReference>
<evidence type="ECO:0000313" key="4">
    <source>
        <dbReference type="Proteomes" id="UP000254573"/>
    </source>
</evidence>
<protein>
    <submittedName>
        <fullName evidence="2">Uncharacterized protein</fullName>
    </submittedName>
</protein>
<dbReference type="EMBL" id="CABPSO010000017">
    <property type="protein sequence ID" value="VVE71877.1"/>
    <property type="molecule type" value="Genomic_DNA"/>
</dbReference>
<evidence type="ECO:0000313" key="5">
    <source>
        <dbReference type="Proteomes" id="UP000361468"/>
    </source>
</evidence>
<proteinExistence type="predicted"/>
<reference evidence="3 5" key="2">
    <citation type="submission" date="2019-08" db="EMBL/GenBank/DDBJ databases">
        <authorList>
            <person name="Peeters C."/>
        </authorList>
    </citation>
    <scope>NUCLEOTIDE SEQUENCE [LARGE SCALE GENOMIC DNA]</scope>
    <source>
        <strain evidence="3 5">LMG 31119</strain>
    </source>
</reference>
<evidence type="ECO:0000256" key="1">
    <source>
        <dbReference type="SAM" id="SignalP"/>
    </source>
</evidence>
<organism evidence="2 4">
    <name type="scientific">Pandoraea pnomenusa</name>
    <dbReference type="NCBI Taxonomy" id="93220"/>
    <lineage>
        <taxon>Bacteria</taxon>
        <taxon>Pseudomonadati</taxon>
        <taxon>Pseudomonadota</taxon>
        <taxon>Betaproteobacteria</taxon>
        <taxon>Burkholderiales</taxon>
        <taxon>Burkholderiaceae</taxon>
        <taxon>Pandoraea</taxon>
    </lineage>
</organism>
<gene>
    <name evidence="2" type="ORF">NCTC13160_01481</name>
    <name evidence="3" type="ORF">PPN31119_04086</name>
</gene>
<keyword evidence="5" id="KW-1185">Reference proteome</keyword>
<dbReference type="KEGG" id="ppno:DA70_23205"/>
<dbReference type="STRING" id="93220.A6P55_04680"/>
<accession>A0A378YHB1</accession>
<dbReference type="KEGG" id="prb:X636_03445"/>
<feature type="chain" id="PRO_5016821822" evidence="1">
    <location>
        <begin position="21"/>
        <end position="63"/>
    </location>
</feature>
<keyword evidence="1" id="KW-0732">Signal</keyword>